<sequence length="98" mass="11162">MAGGKCGLLLRVIARSKRTITELRNLPLVRLRFVSLIIYTGKGKQPGSFLIHGGEWFFETRKPFCFFFKPSVSENLEERFISKVLIDLSLFSHVGSID</sequence>
<name>A0ACC0GDR2_9ERIC</name>
<protein>
    <submittedName>
        <fullName evidence="1">Uncharacterized protein</fullName>
    </submittedName>
</protein>
<evidence type="ECO:0000313" key="2">
    <source>
        <dbReference type="Proteomes" id="UP001060215"/>
    </source>
</evidence>
<accession>A0ACC0GDR2</accession>
<keyword evidence="2" id="KW-1185">Reference proteome</keyword>
<evidence type="ECO:0000313" key="1">
    <source>
        <dbReference type="EMBL" id="KAI7998984.1"/>
    </source>
</evidence>
<gene>
    <name evidence="1" type="ORF">LOK49_LG10G00424</name>
</gene>
<reference evidence="1 2" key="1">
    <citation type="journal article" date="2022" name="Plant J.">
        <title>Chromosome-level genome of Camellia lanceoleosa provides a valuable resource for understanding genome evolution and self-incompatibility.</title>
        <authorList>
            <person name="Gong W."/>
            <person name="Xiao S."/>
            <person name="Wang L."/>
            <person name="Liao Z."/>
            <person name="Chang Y."/>
            <person name="Mo W."/>
            <person name="Hu G."/>
            <person name="Li W."/>
            <person name="Zhao G."/>
            <person name="Zhu H."/>
            <person name="Hu X."/>
            <person name="Ji K."/>
            <person name="Xiang X."/>
            <person name="Song Q."/>
            <person name="Yuan D."/>
            <person name="Jin S."/>
            <person name="Zhang L."/>
        </authorList>
    </citation>
    <scope>NUCLEOTIDE SEQUENCE [LARGE SCALE GENOMIC DNA]</scope>
    <source>
        <strain evidence="1">SQ_2022a</strain>
    </source>
</reference>
<dbReference type="EMBL" id="CM045767">
    <property type="protein sequence ID" value="KAI7998984.1"/>
    <property type="molecule type" value="Genomic_DNA"/>
</dbReference>
<proteinExistence type="predicted"/>
<comment type="caution">
    <text evidence="1">The sequence shown here is derived from an EMBL/GenBank/DDBJ whole genome shotgun (WGS) entry which is preliminary data.</text>
</comment>
<organism evidence="1 2">
    <name type="scientific">Camellia lanceoleosa</name>
    <dbReference type="NCBI Taxonomy" id="1840588"/>
    <lineage>
        <taxon>Eukaryota</taxon>
        <taxon>Viridiplantae</taxon>
        <taxon>Streptophyta</taxon>
        <taxon>Embryophyta</taxon>
        <taxon>Tracheophyta</taxon>
        <taxon>Spermatophyta</taxon>
        <taxon>Magnoliopsida</taxon>
        <taxon>eudicotyledons</taxon>
        <taxon>Gunneridae</taxon>
        <taxon>Pentapetalae</taxon>
        <taxon>asterids</taxon>
        <taxon>Ericales</taxon>
        <taxon>Theaceae</taxon>
        <taxon>Camellia</taxon>
    </lineage>
</organism>
<dbReference type="Proteomes" id="UP001060215">
    <property type="component" value="Chromosome 10"/>
</dbReference>